<organism evidence="1 2">
    <name type="scientific">Heliorestis convoluta</name>
    <dbReference type="NCBI Taxonomy" id="356322"/>
    <lineage>
        <taxon>Bacteria</taxon>
        <taxon>Bacillati</taxon>
        <taxon>Bacillota</taxon>
        <taxon>Clostridia</taxon>
        <taxon>Eubacteriales</taxon>
        <taxon>Heliobacteriaceae</taxon>
        <taxon>Heliorestis</taxon>
    </lineage>
</organism>
<dbReference type="Proteomes" id="UP000366051">
    <property type="component" value="Chromosome"/>
</dbReference>
<dbReference type="EMBL" id="CP045875">
    <property type="protein sequence ID" value="QGG48239.1"/>
    <property type="molecule type" value="Genomic_DNA"/>
</dbReference>
<gene>
    <name evidence="1" type="ORF">FTV88_2141</name>
</gene>
<evidence type="ECO:0000313" key="1">
    <source>
        <dbReference type="EMBL" id="QGG48239.1"/>
    </source>
</evidence>
<dbReference type="AlphaFoldDB" id="A0A5Q2N2Z5"/>
<sequence length="41" mass="4994">MEKASPEFRERLFQFPELVSRRKSLYNKTERFVRGSLTVFI</sequence>
<protein>
    <submittedName>
        <fullName evidence="1">Uncharacterized protein</fullName>
    </submittedName>
</protein>
<keyword evidence="2" id="KW-1185">Reference proteome</keyword>
<dbReference type="KEGG" id="hcv:FTV88_2141"/>
<name>A0A5Q2N2Z5_9FIRM</name>
<reference evidence="2" key="1">
    <citation type="submission" date="2019-11" db="EMBL/GenBank/DDBJ databases">
        <title>Genome sequence of Heliorestis convoluta strain HH, an alkaliphilic and minimalistic phototrophic bacterium from a soda lake in Egypt.</title>
        <authorList>
            <person name="Dewey E.D."/>
            <person name="Stokes L.M."/>
            <person name="Burchell B.M."/>
            <person name="Shaffer K.N."/>
            <person name="Huntington A.M."/>
            <person name="Baker J.M."/>
            <person name="Nadendla S."/>
            <person name="Giglio M.G."/>
            <person name="Touchman J.W."/>
            <person name="Blankenship R.E."/>
            <person name="Madigan M.T."/>
            <person name="Sattley W.M."/>
        </authorList>
    </citation>
    <scope>NUCLEOTIDE SEQUENCE [LARGE SCALE GENOMIC DNA]</scope>
    <source>
        <strain evidence="2">HH</strain>
    </source>
</reference>
<proteinExistence type="predicted"/>
<evidence type="ECO:0000313" key="2">
    <source>
        <dbReference type="Proteomes" id="UP000366051"/>
    </source>
</evidence>
<accession>A0A5Q2N2Z5</accession>